<evidence type="ECO:0000256" key="3">
    <source>
        <dbReference type="SAM" id="Phobius"/>
    </source>
</evidence>
<dbReference type="PANTHER" id="PTHR42818">
    <property type="entry name" value="SULFOPYRUVATE DECARBOXYLASE SUBUNIT ALPHA"/>
    <property type="match status" value="1"/>
</dbReference>
<feature type="transmembrane region" description="Helical" evidence="3">
    <location>
        <begin position="51"/>
        <end position="70"/>
    </location>
</feature>
<keyword evidence="3" id="KW-0812">Transmembrane</keyword>
<keyword evidence="3" id="KW-1133">Transmembrane helix</keyword>
<dbReference type="Pfam" id="PF02775">
    <property type="entry name" value="TPP_enzyme_C"/>
    <property type="match status" value="1"/>
</dbReference>
<keyword evidence="2" id="KW-0456">Lyase</keyword>
<gene>
    <name evidence="5" type="ORF">SAMN05444171_2901</name>
</gene>
<feature type="domain" description="Thiamine pyrophosphate enzyme TPP-binding" evidence="4">
    <location>
        <begin position="50"/>
        <end position="165"/>
    </location>
</feature>
<evidence type="ECO:0000313" key="6">
    <source>
        <dbReference type="Proteomes" id="UP000183208"/>
    </source>
</evidence>
<evidence type="ECO:0000313" key="5">
    <source>
        <dbReference type="EMBL" id="SED02864.1"/>
    </source>
</evidence>
<dbReference type="RefSeq" id="WP_074820038.1">
    <property type="nucleotide sequence ID" value="NZ_FNTI01000001.1"/>
</dbReference>
<name>A0A1M6XUY3_9BRAD</name>
<evidence type="ECO:0000259" key="4">
    <source>
        <dbReference type="Pfam" id="PF02775"/>
    </source>
</evidence>
<evidence type="ECO:0000256" key="1">
    <source>
        <dbReference type="ARBA" id="ARBA00022793"/>
    </source>
</evidence>
<dbReference type="GO" id="GO:0030976">
    <property type="term" value="F:thiamine pyrophosphate binding"/>
    <property type="evidence" value="ECO:0007669"/>
    <property type="project" value="InterPro"/>
</dbReference>
<dbReference type="InterPro" id="IPR051818">
    <property type="entry name" value="TPP_dependent_decarboxylase"/>
</dbReference>
<dbReference type="SUPFAM" id="SSF52518">
    <property type="entry name" value="Thiamin diphosphate-binding fold (THDP-binding)"/>
    <property type="match status" value="1"/>
</dbReference>
<dbReference type="GO" id="GO:0016831">
    <property type="term" value="F:carboxy-lyase activity"/>
    <property type="evidence" value="ECO:0007669"/>
    <property type="project" value="UniProtKB-KW"/>
</dbReference>
<dbReference type="PANTHER" id="PTHR42818:SF1">
    <property type="entry name" value="SULFOPYRUVATE DECARBOXYLASE"/>
    <property type="match status" value="1"/>
</dbReference>
<dbReference type="EMBL" id="FNTI01000001">
    <property type="protein sequence ID" value="SED02864.1"/>
    <property type="molecule type" value="Genomic_DNA"/>
</dbReference>
<dbReference type="Proteomes" id="UP000183208">
    <property type="component" value="Unassembled WGS sequence"/>
</dbReference>
<dbReference type="GO" id="GO:0044281">
    <property type="term" value="P:small molecule metabolic process"/>
    <property type="evidence" value="ECO:0007669"/>
    <property type="project" value="UniProtKB-ARBA"/>
</dbReference>
<sequence>MSNPQKNPNALLHRRDVVNELVRARGELLVIAGLGAPNWDVSAAGDHVNNFPLWGAMGAASMIGLGLALAQPKRKVLVITGDGEMLMNLGSLATIGVEAPPNLTVAVLDNERFGETGMQKTHTAAGVDLAAVATAVGIRTSRIVRTMAEVTELRDLAHEGRGTAFAQIKIAPEALVFVMPPADGVILTTRFRQSVLGDEALYN</sequence>
<keyword evidence="1" id="KW-0210">Decarboxylase</keyword>
<dbReference type="InterPro" id="IPR029061">
    <property type="entry name" value="THDP-binding"/>
</dbReference>
<protein>
    <submittedName>
        <fullName evidence="5">Thiamine pyrophosphate enzyme, C-terminal TPP binding domain</fullName>
    </submittedName>
</protein>
<dbReference type="Gene3D" id="3.40.50.970">
    <property type="match status" value="1"/>
</dbReference>
<proteinExistence type="predicted"/>
<accession>A0A1M6XUY3</accession>
<keyword evidence="3" id="KW-0472">Membrane</keyword>
<dbReference type="InterPro" id="IPR011766">
    <property type="entry name" value="TPP_enzyme_TPP-bd"/>
</dbReference>
<organism evidence="5 6">
    <name type="scientific">Bradyrhizobium lablabi</name>
    <dbReference type="NCBI Taxonomy" id="722472"/>
    <lineage>
        <taxon>Bacteria</taxon>
        <taxon>Pseudomonadati</taxon>
        <taxon>Pseudomonadota</taxon>
        <taxon>Alphaproteobacteria</taxon>
        <taxon>Hyphomicrobiales</taxon>
        <taxon>Nitrobacteraceae</taxon>
        <taxon>Bradyrhizobium</taxon>
    </lineage>
</organism>
<reference evidence="5 6" key="1">
    <citation type="submission" date="2016-10" db="EMBL/GenBank/DDBJ databases">
        <authorList>
            <person name="de Groot N.N."/>
        </authorList>
    </citation>
    <scope>NUCLEOTIDE SEQUENCE [LARGE SCALE GENOMIC DNA]</scope>
    <source>
        <strain evidence="5 6">GAS522</strain>
    </source>
</reference>
<dbReference type="AlphaFoldDB" id="A0A1M6XUY3"/>
<evidence type="ECO:0000256" key="2">
    <source>
        <dbReference type="ARBA" id="ARBA00023239"/>
    </source>
</evidence>
<dbReference type="OrthoDB" id="6843902at2"/>